<dbReference type="EMBL" id="SODP01000002">
    <property type="protein sequence ID" value="TDW70278.1"/>
    <property type="molecule type" value="Genomic_DNA"/>
</dbReference>
<dbReference type="Proteomes" id="UP000295146">
    <property type="component" value="Unassembled WGS sequence"/>
</dbReference>
<dbReference type="AlphaFoldDB" id="A0A4R8C3A0"/>
<gene>
    <name evidence="1" type="ORF">EV653_4316</name>
</gene>
<organism evidence="1 2">
    <name type="scientific">Kribbella pratensis</name>
    <dbReference type="NCBI Taxonomy" id="2512112"/>
    <lineage>
        <taxon>Bacteria</taxon>
        <taxon>Bacillati</taxon>
        <taxon>Actinomycetota</taxon>
        <taxon>Actinomycetes</taxon>
        <taxon>Propionibacteriales</taxon>
        <taxon>Kribbellaceae</taxon>
        <taxon>Kribbella</taxon>
    </lineage>
</organism>
<sequence>MLARSPELAEKWLRALFALQRAVVDVAVFPTWWRQTLHELARLVLDHEMPHLDRDWEAEDQTHRAHLDAILPIDQLKEVINTHPNCQVNVRKRAAAAREDATDI</sequence>
<protein>
    <submittedName>
        <fullName evidence="1">Uncharacterized protein</fullName>
    </submittedName>
</protein>
<evidence type="ECO:0000313" key="2">
    <source>
        <dbReference type="Proteomes" id="UP000295146"/>
    </source>
</evidence>
<reference evidence="1 2" key="1">
    <citation type="submission" date="2019-03" db="EMBL/GenBank/DDBJ databases">
        <title>Genomic Encyclopedia of Type Strains, Phase III (KMG-III): the genomes of soil and plant-associated and newly described type strains.</title>
        <authorList>
            <person name="Whitman W."/>
        </authorList>
    </citation>
    <scope>NUCLEOTIDE SEQUENCE [LARGE SCALE GENOMIC DNA]</scope>
    <source>
        <strain evidence="1 2">VKM Ac-2573</strain>
    </source>
</reference>
<keyword evidence="2" id="KW-1185">Reference proteome</keyword>
<evidence type="ECO:0000313" key="1">
    <source>
        <dbReference type="EMBL" id="TDW70278.1"/>
    </source>
</evidence>
<name>A0A4R8C3A0_9ACTN</name>
<proteinExistence type="predicted"/>
<accession>A0A4R8C3A0</accession>
<comment type="caution">
    <text evidence="1">The sequence shown here is derived from an EMBL/GenBank/DDBJ whole genome shotgun (WGS) entry which is preliminary data.</text>
</comment>
<dbReference type="RefSeq" id="WP_134105486.1">
    <property type="nucleotide sequence ID" value="NZ_SODP01000002.1"/>
</dbReference>